<accession>A0ABT1UCL9</accession>
<evidence type="ECO:0000313" key="1">
    <source>
        <dbReference type="EMBL" id="MCQ8179977.1"/>
    </source>
</evidence>
<reference evidence="1 2" key="1">
    <citation type="submission" date="2022-07" db="EMBL/GenBank/DDBJ databases">
        <title>Methylomonas rivi sp. nov., Methylomonas rosea sp. nov., Methylomonas aureus sp. nov. and Methylomonas subterranea sp. nov., four novel methanotrophs isolated from a freshwater creek and the deep terrestrial subsurface.</title>
        <authorList>
            <person name="Abin C."/>
            <person name="Sankaranarayanan K."/>
            <person name="Garner C."/>
            <person name="Sindelar R."/>
            <person name="Kotary K."/>
            <person name="Garner R."/>
            <person name="Barclay S."/>
            <person name="Lawson P."/>
            <person name="Krumholz L."/>
        </authorList>
    </citation>
    <scope>NUCLEOTIDE SEQUENCE [LARGE SCALE GENOMIC DNA]</scope>
    <source>
        <strain evidence="1 2">SURF-1</strain>
    </source>
</reference>
<dbReference type="RefSeq" id="WP_256609356.1">
    <property type="nucleotide sequence ID" value="NZ_JANIBM010000002.1"/>
</dbReference>
<keyword evidence="1" id="KW-0328">Glycosyltransferase</keyword>
<organism evidence="1 2">
    <name type="scientific">Methylomonas aurea</name>
    <dbReference type="NCBI Taxonomy" id="2952224"/>
    <lineage>
        <taxon>Bacteria</taxon>
        <taxon>Pseudomonadati</taxon>
        <taxon>Pseudomonadota</taxon>
        <taxon>Gammaproteobacteria</taxon>
        <taxon>Methylococcales</taxon>
        <taxon>Methylococcaceae</taxon>
        <taxon>Methylomonas</taxon>
    </lineage>
</organism>
<dbReference type="Gene3D" id="3.40.50.2000">
    <property type="entry name" value="Glycogen Phosphorylase B"/>
    <property type="match status" value="2"/>
</dbReference>
<comment type="caution">
    <text evidence="1">The sequence shown here is derived from an EMBL/GenBank/DDBJ whole genome shotgun (WGS) entry which is preliminary data.</text>
</comment>
<dbReference type="EMBL" id="JANIBM010000002">
    <property type="protein sequence ID" value="MCQ8179977.1"/>
    <property type="molecule type" value="Genomic_DNA"/>
</dbReference>
<name>A0ABT1UCL9_9GAMM</name>
<protein>
    <submittedName>
        <fullName evidence="1">Glycosyltransferase</fullName>
        <ecNumber evidence="1">2.4.-.-</ecNumber>
    </submittedName>
</protein>
<proteinExistence type="predicted"/>
<dbReference type="SUPFAM" id="SSF53756">
    <property type="entry name" value="UDP-Glycosyltransferase/glycogen phosphorylase"/>
    <property type="match status" value="1"/>
</dbReference>
<dbReference type="EC" id="2.4.-.-" evidence="1"/>
<gene>
    <name evidence="1" type="ORF">NP603_02540</name>
</gene>
<evidence type="ECO:0000313" key="2">
    <source>
        <dbReference type="Proteomes" id="UP001524569"/>
    </source>
</evidence>
<dbReference type="GO" id="GO:0016757">
    <property type="term" value="F:glycosyltransferase activity"/>
    <property type="evidence" value="ECO:0007669"/>
    <property type="project" value="UniProtKB-KW"/>
</dbReference>
<keyword evidence="2" id="KW-1185">Reference proteome</keyword>
<keyword evidence="1" id="KW-0808">Transferase</keyword>
<sequence length="386" mass="44872">MTVGTNNHTIKTPTVAVYSYEPDVFSCSMIRIVDPIRANNWNVVWAGIKKKKGYVFNHEVAYKADLIVIHRMFPSKYTESTLRFLINSGKPIIYDLDDLFLNVSKEHRPEYKQFSPYIKWILKEADAITVSTDQLKIELAKHTGRPIFVNQNIINFDLFYSKPRERSSHFNFLISGTPSHQRDWAIIEGPILDIINLYKEKVKFIFFGDTPEKLRGNPSIEIIEFQPNYTNYATQLKKIEAHAALIPLVETNYNNCKSNIKWLEYSAAGIPGIYSDRLPYNLSVIDQHNGLLASDNPCSWVKAMTQLLENRQATSKLIENAQQEVKEQHSIETKLPGYMSVFTRHIQQKHNFNRFSQTAILHLMLLDNFRYFIEKNITWRFGKKTV</sequence>
<dbReference type="Proteomes" id="UP001524569">
    <property type="component" value="Unassembled WGS sequence"/>
</dbReference>